<accession>A0A9L0S3E3</accession>
<reference evidence="1 2" key="1">
    <citation type="journal article" date="2009" name="Science">
        <title>Genome sequence, comparative analysis, and population genetics of the domestic horse.</title>
        <authorList>
            <consortium name="Broad Institute Genome Sequencing Platform"/>
            <consortium name="Broad Institute Whole Genome Assembly Team"/>
            <person name="Wade C.M."/>
            <person name="Giulotto E."/>
            <person name="Sigurdsson S."/>
            <person name="Zoli M."/>
            <person name="Gnerre S."/>
            <person name="Imsland F."/>
            <person name="Lear T.L."/>
            <person name="Adelson D.L."/>
            <person name="Bailey E."/>
            <person name="Bellone R.R."/>
            <person name="Bloecker H."/>
            <person name="Distl O."/>
            <person name="Edgar R.C."/>
            <person name="Garber M."/>
            <person name="Leeb T."/>
            <person name="Mauceli E."/>
            <person name="MacLeod J.N."/>
            <person name="Penedo M.C.T."/>
            <person name="Raison J.M."/>
            <person name="Sharpe T."/>
            <person name="Vogel J."/>
            <person name="Andersson L."/>
            <person name="Antczak D.F."/>
            <person name="Biagi T."/>
            <person name="Binns M.M."/>
            <person name="Chowdhary B.P."/>
            <person name="Coleman S.J."/>
            <person name="Della Valle G."/>
            <person name="Fryc S."/>
            <person name="Guerin G."/>
            <person name="Hasegawa T."/>
            <person name="Hill E.W."/>
            <person name="Jurka J."/>
            <person name="Kiialainen A."/>
            <person name="Lindgren G."/>
            <person name="Liu J."/>
            <person name="Magnani E."/>
            <person name="Mickelson J.R."/>
            <person name="Murray J."/>
            <person name="Nergadze S.G."/>
            <person name="Onofrio R."/>
            <person name="Pedroni S."/>
            <person name="Piras M.F."/>
            <person name="Raudsepp T."/>
            <person name="Rocchi M."/>
            <person name="Roeed K.H."/>
            <person name="Ryder O.A."/>
            <person name="Searle S."/>
            <person name="Skow L."/>
            <person name="Swinburne J.E."/>
            <person name="Syvaenen A.C."/>
            <person name="Tozaki T."/>
            <person name="Valberg S.J."/>
            <person name="Vaudin M."/>
            <person name="White J.R."/>
            <person name="Zody M.C."/>
            <person name="Lander E.S."/>
            <person name="Lindblad-Toh K."/>
        </authorList>
    </citation>
    <scope>NUCLEOTIDE SEQUENCE [LARGE SCALE GENOMIC DNA]</scope>
    <source>
        <strain evidence="1 2">Thoroughbred</strain>
    </source>
</reference>
<keyword evidence="2" id="KW-1185">Reference proteome</keyword>
<dbReference type="GeneTree" id="ENSGT00910000148162"/>
<evidence type="ECO:0000313" key="1">
    <source>
        <dbReference type="Ensembl" id="ENSECAP00000070650.1"/>
    </source>
</evidence>
<dbReference type="Ensembl" id="ENSECAT00000084528.1">
    <property type="protein sequence ID" value="ENSECAP00000070650.1"/>
    <property type="gene ID" value="ENSECAG00000048549.1"/>
</dbReference>
<dbReference type="Proteomes" id="UP000002281">
    <property type="component" value="Chromosome 28"/>
</dbReference>
<name>A0A9L0S3E3_HORSE</name>
<proteinExistence type="predicted"/>
<evidence type="ECO:0000313" key="2">
    <source>
        <dbReference type="Proteomes" id="UP000002281"/>
    </source>
</evidence>
<dbReference type="AlphaFoldDB" id="A0A9L0S3E3"/>
<reference evidence="1" key="3">
    <citation type="submission" date="2025-09" db="UniProtKB">
        <authorList>
            <consortium name="Ensembl"/>
        </authorList>
    </citation>
    <scope>IDENTIFICATION</scope>
    <source>
        <strain evidence="1">Thoroughbred</strain>
    </source>
</reference>
<sequence>VGPSPPLTLTLATDPKMDGGFTCSFSRRAVTQLAGSLPSLAAPFPVPPASRLLVPLQPSFQLLLVTTNLWPWTDQTSTQNKSLFEVDSVTFPAQPLQVEVLPRGTLTLPAPEPRAVSHSLHVL</sequence>
<reference evidence="1" key="2">
    <citation type="submission" date="2025-08" db="UniProtKB">
        <authorList>
            <consortium name="Ensembl"/>
        </authorList>
    </citation>
    <scope>IDENTIFICATION</scope>
    <source>
        <strain evidence="1">Thoroughbred</strain>
    </source>
</reference>
<organism evidence="1 2">
    <name type="scientific">Equus caballus</name>
    <name type="common">Horse</name>
    <dbReference type="NCBI Taxonomy" id="9796"/>
    <lineage>
        <taxon>Eukaryota</taxon>
        <taxon>Metazoa</taxon>
        <taxon>Chordata</taxon>
        <taxon>Craniata</taxon>
        <taxon>Vertebrata</taxon>
        <taxon>Euteleostomi</taxon>
        <taxon>Mammalia</taxon>
        <taxon>Eutheria</taxon>
        <taxon>Laurasiatheria</taxon>
        <taxon>Perissodactyla</taxon>
        <taxon>Equidae</taxon>
        <taxon>Equus</taxon>
    </lineage>
</organism>
<protein>
    <submittedName>
        <fullName evidence="1">Uncharacterized protein</fullName>
    </submittedName>
</protein>